<dbReference type="PIRSF" id="PIRSF007531">
    <property type="entry name" value="CPT"/>
    <property type="match status" value="1"/>
</dbReference>
<evidence type="ECO:0000256" key="3">
    <source>
        <dbReference type="ARBA" id="ARBA00022777"/>
    </source>
</evidence>
<dbReference type="GO" id="GO:0005524">
    <property type="term" value="F:ATP binding"/>
    <property type="evidence" value="ECO:0007669"/>
    <property type="project" value="UniProtKB-KW"/>
</dbReference>
<comment type="caution">
    <text evidence="7">The sequence shown here is derived from an EMBL/GenBank/DDBJ whole genome shotgun (WGS) entry which is preliminary data.</text>
</comment>
<dbReference type="OrthoDB" id="3538329at2"/>
<evidence type="ECO:0000256" key="4">
    <source>
        <dbReference type="ARBA" id="ARBA00022840"/>
    </source>
</evidence>
<keyword evidence="4" id="KW-0067">ATP-binding</keyword>
<evidence type="ECO:0000313" key="8">
    <source>
        <dbReference type="Proteomes" id="UP000292027"/>
    </source>
</evidence>
<dbReference type="Proteomes" id="UP000292027">
    <property type="component" value="Unassembled WGS sequence"/>
</dbReference>
<accession>A0A4Q7WLK1</accession>
<keyword evidence="1" id="KW-0808">Transferase</keyword>
<name>A0A4Q7WLK1_9ACTN</name>
<dbReference type="InterPro" id="IPR023865">
    <property type="entry name" value="Aliphatic_acid_kinase_CS"/>
</dbReference>
<evidence type="ECO:0000256" key="2">
    <source>
        <dbReference type="ARBA" id="ARBA00022741"/>
    </source>
</evidence>
<organism evidence="7 8">
    <name type="scientific">Kribbella rubisoli</name>
    <dbReference type="NCBI Taxonomy" id="3075929"/>
    <lineage>
        <taxon>Bacteria</taxon>
        <taxon>Bacillati</taxon>
        <taxon>Actinomycetota</taxon>
        <taxon>Actinomycetes</taxon>
        <taxon>Propionibacteriales</taxon>
        <taxon>Kribbellaceae</taxon>
        <taxon>Kribbella</taxon>
    </lineage>
</organism>
<evidence type="ECO:0000313" key="7">
    <source>
        <dbReference type="EMBL" id="RZU10921.1"/>
    </source>
</evidence>
<dbReference type="InterPro" id="IPR012853">
    <property type="entry name" value="CPT"/>
</dbReference>
<dbReference type="PROSITE" id="PS01075">
    <property type="entry name" value="ACETATE_KINASE_1"/>
    <property type="match status" value="1"/>
</dbReference>
<evidence type="ECO:0000256" key="1">
    <source>
        <dbReference type="ARBA" id="ARBA00022679"/>
    </source>
</evidence>
<dbReference type="SUPFAM" id="SSF52540">
    <property type="entry name" value="P-loop containing nucleoside triphosphate hydrolases"/>
    <property type="match status" value="1"/>
</dbReference>
<protein>
    <submittedName>
        <fullName evidence="7">Chloramphenicol 3-O phosphotransferase</fullName>
    </submittedName>
</protein>
<dbReference type="Pfam" id="PF07931">
    <property type="entry name" value="CPT"/>
    <property type="match status" value="1"/>
</dbReference>
<dbReference type="GO" id="GO:0016774">
    <property type="term" value="F:phosphotransferase activity, carboxyl group as acceptor"/>
    <property type="evidence" value="ECO:0007669"/>
    <property type="project" value="InterPro"/>
</dbReference>
<evidence type="ECO:0000256" key="6">
    <source>
        <dbReference type="PIRSR" id="PIRSR007531-2"/>
    </source>
</evidence>
<reference evidence="7 8" key="1">
    <citation type="journal article" date="2015" name="Stand. Genomic Sci.">
        <title>Genomic Encyclopedia of Bacterial and Archaeal Type Strains, Phase III: the genomes of soil and plant-associated and newly described type strains.</title>
        <authorList>
            <person name="Whitman W.B."/>
            <person name="Woyke T."/>
            <person name="Klenk H.P."/>
            <person name="Zhou Y."/>
            <person name="Lilburn T.G."/>
            <person name="Beck B.J."/>
            <person name="De Vos P."/>
            <person name="Vandamme P."/>
            <person name="Eisen J.A."/>
            <person name="Garrity G."/>
            <person name="Hugenholtz P."/>
            <person name="Kyrpides N.C."/>
        </authorList>
    </citation>
    <scope>NUCLEOTIDE SEQUENCE [LARGE SCALE GENOMIC DNA]</scope>
    <source>
        <strain evidence="7 8">VKM Ac-2540</strain>
    </source>
</reference>
<proteinExistence type="predicted"/>
<gene>
    <name evidence="7" type="ORF">EV645_6078</name>
</gene>
<dbReference type="InterPro" id="IPR027417">
    <property type="entry name" value="P-loop_NTPase"/>
</dbReference>
<dbReference type="NCBIfam" id="NF033114">
    <property type="entry name" value="phos_trans_CPT"/>
    <property type="match status" value="1"/>
</dbReference>
<dbReference type="EMBL" id="SHKR01000015">
    <property type="protein sequence ID" value="RZU10921.1"/>
    <property type="molecule type" value="Genomic_DNA"/>
</dbReference>
<evidence type="ECO:0000256" key="5">
    <source>
        <dbReference type="PIRSR" id="PIRSR007531-1"/>
    </source>
</evidence>
<dbReference type="GO" id="GO:0016301">
    <property type="term" value="F:kinase activity"/>
    <property type="evidence" value="ECO:0007669"/>
    <property type="project" value="UniProtKB-KW"/>
</dbReference>
<dbReference type="AlphaFoldDB" id="A0A4Q7WLK1"/>
<dbReference type="RefSeq" id="WP_130447427.1">
    <property type="nucleotide sequence ID" value="NZ_SHKR01000015.1"/>
</dbReference>
<feature type="binding site" evidence="6">
    <location>
        <begin position="10"/>
        <end position="17"/>
    </location>
    <ligand>
        <name>ATP</name>
        <dbReference type="ChEBI" id="CHEBI:30616"/>
    </ligand>
</feature>
<keyword evidence="3" id="KW-0418">Kinase</keyword>
<feature type="active site" evidence="5">
    <location>
        <position position="37"/>
    </location>
</feature>
<sequence>MTVRLIILNGGSSSGKTAIVRALQEVLDEPWLGFSVDDFVDALPAKLEGSPDGIVIGSDGEVSVGPAFRALEAGWTAGIVAMCRAGGRVIMDDVFLGGPSSQQRWWNAIGDLETLWVGVHCDPAIAAQRELARGDRPPGMAEGQALIVHQGIRYDLEVDTSHTDSIDCARTIAAYLKA</sequence>
<keyword evidence="8" id="KW-1185">Reference proteome</keyword>
<dbReference type="Gene3D" id="3.40.50.300">
    <property type="entry name" value="P-loop containing nucleotide triphosphate hydrolases"/>
    <property type="match status" value="1"/>
</dbReference>
<keyword evidence="2" id="KW-0547">Nucleotide-binding</keyword>